<dbReference type="AlphaFoldDB" id="A0A1B6JM21"/>
<evidence type="ECO:0008006" key="2">
    <source>
        <dbReference type="Google" id="ProtNLM"/>
    </source>
</evidence>
<organism evidence="1">
    <name type="scientific">Homalodisca liturata</name>
    <dbReference type="NCBI Taxonomy" id="320908"/>
    <lineage>
        <taxon>Eukaryota</taxon>
        <taxon>Metazoa</taxon>
        <taxon>Ecdysozoa</taxon>
        <taxon>Arthropoda</taxon>
        <taxon>Hexapoda</taxon>
        <taxon>Insecta</taxon>
        <taxon>Pterygota</taxon>
        <taxon>Neoptera</taxon>
        <taxon>Paraneoptera</taxon>
        <taxon>Hemiptera</taxon>
        <taxon>Auchenorrhyncha</taxon>
        <taxon>Membracoidea</taxon>
        <taxon>Cicadellidae</taxon>
        <taxon>Cicadellinae</taxon>
        <taxon>Proconiini</taxon>
        <taxon>Homalodisca</taxon>
    </lineage>
</organism>
<gene>
    <name evidence="1" type="ORF">g.2852</name>
</gene>
<protein>
    <recommendedName>
        <fullName evidence="2">Reverse transcriptase domain-containing protein</fullName>
    </recommendedName>
</protein>
<sequence>LFLIFINDFCNAKFKGKLTSFADDTALCYTEKNINSVEDKINFDLQAIQWWFSENHMLLNVDKTKYMIFSLRKEFNFSNPVIYKCIKCLCENKICHEACKEVGRVNTIKYLGMLLDQELKWKVHISSLKNKLSNTIRYFFFLKGICDKNTFKMLYYSLVQSRIEYGLVFWCGTYDSNIYPINMIQKFFIRLISNKSKYETTRPIFSSLNILPLKNLFIYKVLKLFYNRSGHTQQYNNYKCILRNPNQALLLKPYTTFFTKTFNFIAPRIYHKIPPFLKQSKGKNTFLKRLKQWLLKFEDVNFLLNIQT</sequence>
<accession>A0A1B6JM21</accession>
<dbReference type="PANTHER" id="PTHR33332">
    <property type="entry name" value="REVERSE TRANSCRIPTASE DOMAIN-CONTAINING PROTEIN"/>
    <property type="match status" value="1"/>
</dbReference>
<feature type="non-terminal residue" evidence="1">
    <location>
        <position position="1"/>
    </location>
</feature>
<proteinExistence type="predicted"/>
<dbReference type="EMBL" id="GECU01007481">
    <property type="protein sequence ID" value="JAT00226.1"/>
    <property type="molecule type" value="Transcribed_RNA"/>
</dbReference>
<reference evidence="1" key="1">
    <citation type="submission" date="2015-11" db="EMBL/GenBank/DDBJ databases">
        <title>De novo transcriptome assembly of four potential Pierce s Disease insect vectors from Arizona vineyards.</title>
        <authorList>
            <person name="Tassone E.E."/>
        </authorList>
    </citation>
    <scope>NUCLEOTIDE SEQUENCE</scope>
</reference>
<name>A0A1B6JM21_9HEMI</name>
<evidence type="ECO:0000313" key="1">
    <source>
        <dbReference type="EMBL" id="JAT00226.1"/>
    </source>
</evidence>